<keyword evidence="2" id="KW-0201">Cytochrome c-type biogenesis</keyword>
<evidence type="ECO:0000256" key="5">
    <source>
        <dbReference type="ARBA" id="ARBA00023284"/>
    </source>
</evidence>
<dbReference type="CDD" id="cd02966">
    <property type="entry name" value="TlpA_like_family"/>
    <property type="match status" value="1"/>
</dbReference>
<evidence type="ECO:0000313" key="8">
    <source>
        <dbReference type="EMBL" id="GAA4265560.1"/>
    </source>
</evidence>
<dbReference type="SUPFAM" id="SSF52833">
    <property type="entry name" value="Thioredoxin-like"/>
    <property type="match status" value="1"/>
</dbReference>
<dbReference type="PROSITE" id="PS51257">
    <property type="entry name" value="PROKAR_LIPOPROTEIN"/>
    <property type="match status" value="1"/>
</dbReference>
<gene>
    <name evidence="8" type="ORF">GCM10022256_11720</name>
</gene>
<feature type="signal peptide" evidence="6">
    <location>
        <begin position="1"/>
        <end position="22"/>
    </location>
</feature>
<name>A0ABP8E011_9MICO</name>
<evidence type="ECO:0000313" key="9">
    <source>
        <dbReference type="Proteomes" id="UP001501594"/>
    </source>
</evidence>
<evidence type="ECO:0000256" key="6">
    <source>
        <dbReference type="SAM" id="SignalP"/>
    </source>
</evidence>
<dbReference type="InterPro" id="IPR036249">
    <property type="entry name" value="Thioredoxin-like_sf"/>
</dbReference>
<evidence type="ECO:0000256" key="2">
    <source>
        <dbReference type="ARBA" id="ARBA00022748"/>
    </source>
</evidence>
<comment type="caution">
    <text evidence="8">The sequence shown here is derived from an EMBL/GenBank/DDBJ whole genome shotgun (WGS) entry which is preliminary data.</text>
</comment>
<feature type="domain" description="Thioredoxin" evidence="7">
    <location>
        <begin position="48"/>
        <end position="193"/>
    </location>
</feature>
<dbReference type="EMBL" id="BAABAU010000001">
    <property type="protein sequence ID" value="GAA4265560.1"/>
    <property type="molecule type" value="Genomic_DNA"/>
</dbReference>
<accession>A0ABP8E011</accession>
<dbReference type="Gene3D" id="3.40.30.10">
    <property type="entry name" value="Glutaredoxin"/>
    <property type="match status" value="1"/>
</dbReference>
<dbReference type="InterPro" id="IPR013766">
    <property type="entry name" value="Thioredoxin_domain"/>
</dbReference>
<dbReference type="Proteomes" id="UP001501594">
    <property type="component" value="Unassembled WGS sequence"/>
</dbReference>
<evidence type="ECO:0000256" key="4">
    <source>
        <dbReference type="ARBA" id="ARBA00023157"/>
    </source>
</evidence>
<evidence type="ECO:0000256" key="1">
    <source>
        <dbReference type="ARBA" id="ARBA00004196"/>
    </source>
</evidence>
<keyword evidence="3" id="KW-0812">Transmembrane</keyword>
<keyword evidence="4" id="KW-1015">Disulfide bond</keyword>
<proteinExistence type="predicted"/>
<dbReference type="PANTHER" id="PTHR42852">
    <property type="entry name" value="THIOL:DISULFIDE INTERCHANGE PROTEIN DSBE"/>
    <property type="match status" value="1"/>
</dbReference>
<evidence type="ECO:0000256" key="3">
    <source>
        <dbReference type="ARBA" id="ARBA00022968"/>
    </source>
</evidence>
<protein>
    <submittedName>
        <fullName evidence="8">TlpA disulfide reductase family protein</fullName>
    </submittedName>
</protein>
<keyword evidence="6" id="KW-0732">Signal</keyword>
<organism evidence="8 9">
    <name type="scientific">Frondihabitans peucedani</name>
    <dbReference type="NCBI Taxonomy" id="598626"/>
    <lineage>
        <taxon>Bacteria</taxon>
        <taxon>Bacillati</taxon>
        <taxon>Actinomycetota</taxon>
        <taxon>Actinomycetes</taxon>
        <taxon>Micrococcales</taxon>
        <taxon>Microbacteriaceae</taxon>
        <taxon>Frondihabitans</taxon>
    </lineage>
</organism>
<sequence>MNHRRIPTLARLSVIGVLVAVALTGCASKPAVTQNQNYISGDGTVTEIKPADRGASVEFTAKTDEGRSISRKTYQGDVVVLNFWYASCPPCRVEAPDLAALSTKYDSKGVQFIGVNVRDEADTARAFDRSFKMPYPSVIDATDAKVQLALAGQRGPNATPTTMVLDQKGRVAARVLGQVNKSVLDTLISDTMSEGR</sequence>
<evidence type="ECO:0000259" key="7">
    <source>
        <dbReference type="PROSITE" id="PS51352"/>
    </source>
</evidence>
<keyword evidence="5" id="KW-0676">Redox-active center</keyword>
<dbReference type="PROSITE" id="PS51352">
    <property type="entry name" value="THIOREDOXIN_2"/>
    <property type="match status" value="1"/>
</dbReference>
<comment type="subcellular location">
    <subcellularLocation>
        <location evidence="1">Cell envelope</location>
    </subcellularLocation>
</comment>
<keyword evidence="3" id="KW-0735">Signal-anchor</keyword>
<dbReference type="RefSeq" id="WP_344794081.1">
    <property type="nucleotide sequence ID" value="NZ_BAABAU010000001.1"/>
</dbReference>
<dbReference type="InterPro" id="IPR000866">
    <property type="entry name" value="AhpC/TSA"/>
</dbReference>
<dbReference type="PANTHER" id="PTHR42852:SF6">
    <property type="entry name" value="THIOL:DISULFIDE INTERCHANGE PROTEIN DSBE"/>
    <property type="match status" value="1"/>
</dbReference>
<keyword evidence="9" id="KW-1185">Reference proteome</keyword>
<dbReference type="InterPro" id="IPR050553">
    <property type="entry name" value="Thioredoxin_ResA/DsbE_sf"/>
</dbReference>
<reference evidence="9" key="1">
    <citation type="journal article" date="2019" name="Int. J. Syst. Evol. Microbiol.">
        <title>The Global Catalogue of Microorganisms (GCM) 10K type strain sequencing project: providing services to taxonomists for standard genome sequencing and annotation.</title>
        <authorList>
            <consortium name="The Broad Institute Genomics Platform"/>
            <consortium name="The Broad Institute Genome Sequencing Center for Infectious Disease"/>
            <person name="Wu L."/>
            <person name="Ma J."/>
        </authorList>
    </citation>
    <scope>NUCLEOTIDE SEQUENCE [LARGE SCALE GENOMIC DNA]</scope>
    <source>
        <strain evidence="9">JCM 17442</strain>
    </source>
</reference>
<feature type="chain" id="PRO_5046261795" evidence="6">
    <location>
        <begin position="23"/>
        <end position="196"/>
    </location>
</feature>
<dbReference type="Pfam" id="PF00578">
    <property type="entry name" value="AhpC-TSA"/>
    <property type="match status" value="1"/>
</dbReference>